<comment type="subcellular location">
    <subcellularLocation>
        <location evidence="1">Cell membrane</location>
        <topology evidence="1">Multi-pass membrane protein</topology>
    </subcellularLocation>
</comment>
<dbReference type="AlphaFoldDB" id="A0A431VM96"/>
<evidence type="ECO:0000256" key="5">
    <source>
        <dbReference type="ARBA" id="ARBA00022692"/>
    </source>
</evidence>
<evidence type="ECO:0000256" key="8">
    <source>
        <dbReference type="ARBA" id="ARBA00023136"/>
    </source>
</evidence>
<evidence type="ECO:0000259" key="10">
    <source>
        <dbReference type="PROSITE" id="PS50850"/>
    </source>
</evidence>
<organism evidence="11 12">
    <name type="scientific">Azospirillum griseum</name>
    <dbReference type="NCBI Taxonomy" id="2496639"/>
    <lineage>
        <taxon>Bacteria</taxon>
        <taxon>Pseudomonadati</taxon>
        <taxon>Pseudomonadota</taxon>
        <taxon>Alphaproteobacteria</taxon>
        <taxon>Rhodospirillales</taxon>
        <taxon>Azospirillaceae</taxon>
        <taxon>Azospirillum</taxon>
    </lineage>
</organism>
<keyword evidence="12" id="KW-1185">Reference proteome</keyword>
<evidence type="ECO:0000256" key="2">
    <source>
        <dbReference type="ARBA" id="ARBA00008240"/>
    </source>
</evidence>
<feature type="transmembrane region" description="Helical" evidence="9">
    <location>
        <begin position="66"/>
        <end position="87"/>
    </location>
</feature>
<dbReference type="PANTHER" id="PTHR43528:SF3">
    <property type="entry name" value="CITRATE-PROTON SYMPORTER"/>
    <property type="match status" value="1"/>
</dbReference>
<dbReference type="FunFam" id="1.20.1250.20:FF:000001">
    <property type="entry name" value="Dicarboxylate MFS transporter"/>
    <property type="match status" value="1"/>
</dbReference>
<feature type="transmembrane region" description="Helical" evidence="9">
    <location>
        <begin position="413"/>
        <end position="429"/>
    </location>
</feature>
<evidence type="ECO:0000256" key="9">
    <source>
        <dbReference type="SAM" id="Phobius"/>
    </source>
</evidence>
<evidence type="ECO:0000256" key="3">
    <source>
        <dbReference type="ARBA" id="ARBA00022448"/>
    </source>
</evidence>
<feature type="domain" description="Major facilitator superfamily (MFS) profile" evidence="10">
    <location>
        <begin position="27"/>
        <end position="436"/>
    </location>
</feature>
<dbReference type="InterPro" id="IPR051084">
    <property type="entry name" value="H+-coupled_symporters"/>
</dbReference>
<evidence type="ECO:0000313" key="11">
    <source>
        <dbReference type="EMBL" id="RTR22892.1"/>
    </source>
</evidence>
<dbReference type="SUPFAM" id="SSF103473">
    <property type="entry name" value="MFS general substrate transporter"/>
    <property type="match status" value="1"/>
</dbReference>
<reference evidence="11 12" key="1">
    <citation type="submission" date="2018-12" db="EMBL/GenBank/DDBJ databases">
        <authorList>
            <person name="Yang Y."/>
        </authorList>
    </citation>
    <scope>NUCLEOTIDE SEQUENCE [LARGE SCALE GENOMIC DNA]</scope>
    <source>
        <strain evidence="11 12">L-25-5w-1</strain>
    </source>
</reference>
<gene>
    <name evidence="11" type="ORF">EJ903_04745</name>
</gene>
<feature type="transmembrane region" description="Helical" evidence="9">
    <location>
        <begin position="341"/>
        <end position="361"/>
    </location>
</feature>
<protein>
    <submittedName>
        <fullName evidence="11">MFS transporter</fullName>
    </submittedName>
</protein>
<feature type="transmembrane region" description="Helical" evidence="9">
    <location>
        <begin position="198"/>
        <end position="217"/>
    </location>
</feature>
<dbReference type="InterPro" id="IPR011701">
    <property type="entry name" value="MFS"/>
</dbReference>
<comment type="caution">
    <text evidence="11">The sequence shown here is derived from an EMBL/GenBank/DDBJ whole genome shotgun (WGS) entry which is preliminary data.</text>
</comment>
<feature type="transmembrane region" description="Helical" evidence="9">
    <location>
        <begin position="316"/>
        <end position="335"/>
    </location>
</feature>
<evidence type="ECO:0000256" key="4">
    <source>
        <dbReference type="ARBA" id="ARBA00022475"/>
    </source>
</evidence>
<dbReference type="PANTHER" id="PTHR43528">
    <property type="entry name" value="ALPHA-KETOGLUTARATE PERMEASE"/>
    <property type="match status" value="1"/>
</dbReference>
<dbReference type="Proteomes" id="UP000277007">
    <property type="component" value="Unassembled WGS sequence"/>
</dbReference>
<dbReference type="PROSITE" id="PS50850">
    <property type="entry name" value="MFS"/>
    <property type="match status" value="1"/>
</dbReference>
<keyword evidence="8 9" id="KW-0472">Membrane</keyword>
<dbReference type="InterPro" id="IPR020846">
    <property type="entry name" value="MFS_dom"/>
</dbReference>
<feature type="transmembrane region" description="Helical" evidence="9">
    <location>
        <begin position="174"/>
        <end position="192"/>
    </location>
</feature>
<accession>A0A431VM96</accession>
<keyword evidence="7 9" id="KW-1133">Transmembrane helix</keyword>
<evidence type="ECO:0000313" key="12">
    <source>
        <dbReference type="Proteomes" id="UP000277007"/>
    </source>
</evidence>
<feature type="transmembrane region" description="Helical" evidence="9">
    <location>
        <begin position="284"/>
        <end position="304"/>
    </location>
</feature>
<comment type="similarity">
    <text evidence="2">Belongs to the major facilitator superfamily. Metabolite:H+ Symporter (MHS) family (TC 2.A.1.6) family.</text>
</comment>
<dbReference type="OrthoDB" id="9783227at2"/>
<dbReference type="EMBL" id="RXMA01000003">
    <property type="protein sequence ID" value="RTR22892.1"/>
    <property type="molecule type" value="Genomic_DNA"/>
</dbReference>
<keyword evidence="6" id="KW-0769">Symport</keyword>
<dbReference type="RefSeq" id="WP_126612655.1">
    <property type="nucleotide sequence ID" value="NZ_JBHUCY010000004.1"/>
</dbReference>
<keyword evidence="3" id="KW-0813">Transport</keyword>
<dbReference type="Gene3D" id="1.20.1250.20">
    <property type="entry name" value="MFS general substrate transporter like domains"/>
    <property type="match status" value="2"/>
</dbReference>
<sequence length="436" mass="46441">MTTGTATTPHAAANVDGTGKPFNLTRMLIATSIGNALEWYDIAVYGFFALYITKAFFPAADETVGLLLAFGTFAISYLARPLGALVLGNYADRVGRKAAMLACILLMVLGTAMITVMPTYASIGVFAPLGILVARLIQGFSAGGEFGSATAFLVEHAPDRRGYIASWQFASQGLSSALAALFGVLLTVYLPADALQDWGWRLPFAFGLLVGPVGLYIRRHLDEPPADPNDHAHGSERAAVATVFASQKLNVVVAIGCLIISTAVNYLLVYMPTYAVKQLGLTPTIGYTSTFAGAIILTVLTPYVGHMSDQLGRTRAMLVASALLFVSFFPCFLLLTANPTAMVIIGVVIWLATLKSVYFGALPALMSDLFPRATRATGLSFSYNLGVTMFGGLGPLAMTWLTDVTGSKLSPSYYLMVLAAMSFASLIAARRRFRIS</sequence>
<dbReference type="InterPro" id="IPR005829">
    <property type="entry name" value="Sugar_transporter_CS"/>
</dbReference>
<name>A0A431VM96_9PROT</name>
<feature type="transmembrane region" description="Helical" evidence="9">
    <location>
        <begin position="129"/>
        <end position="154"/>
    </location>
</feature>
<evidence type="ECO:0000256" key="1">
    <source>
        <dbReference type="ARBA" id="ARBA00004651"/>
    </source>
</evidence>
<evidence type="ECO:0000256" key="6">
    <source>
        <dbReference type="ARBA" id="ARBA00022847"/>
    </source>
</evidence>
<keyword evidence="4" id="KW-1003">Cell membrane</keyword>
<dbReference type="InterPro" id="IPR036259">
    <property type="entry name" value="MFS_trans_sf"/>
</dbReference>
<dbReference type="GO" id="GO:0005886">
    <property type="term" value="C:plasma membrane"/>
    <property type="evidence" value="ECO:0007669"/>
    <property type="project" value="UniProtKB-SubCell"/>
</dbReference>
<keyword evidence="5 9" id="KW-0812">Transmembrane</keyword>
<feature type="transmembrane region" description="Helical" evidence="9">
    <location>
        <begin position="99"/>
        <end position="123"/>
    </location>
</feature>
<dbReference type="GO" id="GO:0015293">
    <property type="term" value="F:symporter activity"/>
    <property type="evidence" value="ECO:0007669"/>
    <property type="project" value="UniProtKB-KW"/>
</dbReference>
<proteinExistence type="inferred from homology"/>
<feature type="transmembrane region" description="Helical" evidence="9">
    <location>
        <begin position="251"/>
        <end position="272"/>
    </location>
</feature>
<dbReference type="Pfam" id="PF07690">
    <property type="entry name" value="MFS_1"/>
    <property type="match status" value="1"/>
</dbReference>
<dbReference type="PROSITE" id="PS00216">
    <property type="entry name" value="SUGAR_TRANSPORT_1"/>
    <property type="match status" value="1"/>
</dbReference>
<feature type="transmembrane region" description="Helical" evidence="9">
    <location>
        <begin position="381"/>
        <end position="401"/>
    </location>
</feature>
<evidence type="ECO:0000256" key="7">
    <source>
        <dbReference type="ARBA" id="ARBA00022989"/>
    </source>
</evidence>